<dbReference type="EnsemblPlants" id="EMT23023">
    <property type="protein sequence ID" value="EMT23023"/>
    <property type="gene ID" value="F775_11578"/>
</dbReference>
<evidence type="ECO:0000259" key="1">
    <source>
        <dbReference type="Pfam" id="PF03478"/>
    </source>
</evidence>
<feature type="domain" description="KIB1-4 beta-propeller" evidence="1">
    <location>
        <begin position="60"/>
        <end position="144"/>
    </location>
</feature>
<dbReference type="InterPro" id="IPR005174">
    <property type="entry name" value="KIB1-4_b-propeller"/>
</dbReference>
<sequence>MVRRRISSPRDRVRLAAVCRPWHDAASRLPAQPAVPALILSPYGRSKKKHMCGPCDSWVLRVPGKAVRKRFVGSHHGGWIAAKDDHQLVIVNLFSGVEVPLTANQKMIASIPTVKGPHNIKKIIFSEDPASSDGCVLAAITHEGYSNQANGKAHKQKWAHVTNFGEYALFLGLSRAVHVPVGGHHGIKRNHIYYYSPTTEEELPDDKVYSIRTGRFI</sequence>
<name>M8BMG7_AEGTA</name>
<dbReference type="AlphaFoldDB" id="M8BMG7"/>
<evidence type="ECO:0000313" key="2">
    <source>
        <dbReference type="EnsemblPlants" id="EMT23023"/>
    </source>
</evidence>
<reference evidence="2" key="1">
    <citation type="submission" date="2015-06" db="UniProtKB">
        <authorList>
            <consortium name="EnsemblPlants"/>
        </authorList>
    </citation>
    <scope>IDENTIFICATION</scope>
</reference>
<dbReference type="PANTHER" id="PTHR33110">
    <property type="entry name" value="F-BOX/KELCH-REPEAT PROTEIN-RELATED"/>
    <property type="match status" value="1"/>
</dbReference>
<organism evidence="2">
    <name type="scientific">Aegilops tauschii</name>
    <name type="common">Tausch's goatgrass</name>
    <name type="synonym">Aegilops squarrosa</name>
    <dbReference type="NCBI Taxonomy" id="37682"/>
    <lineage>
        <taxon>Eukaryota</taxon>
        <taxon>Viridiplantae</taxon>
        <taxon>Streptophyta</taxon>
        <taxon>Embryophyta</taxon>
        <taxon>Tracheophyta</taxon>
        <taxon>Spermatophyta</taxon>
        <taxon>Magnoliopsida</taxon>
        <taxon>Liliopsida</taxon>
        <taxon>Poales</taxon>
        <taxon>Poaceae</taxon>
        <taxon>BOP clade</taxon>
        <taxon>Pooideae</taxon>
        <taxon>Triticodae</taxon>
        <taxon>Triticeae</taxon>
        <taxon>Triticinae</taxon>
        <taxon>Aegilops</taxon>
    </lineage>
</organism>
<feature type="domain" description="KIB1-4 beta-propeller" evidence="1">
    <location>
        <begin position="154"/>
        <end position="196"/>
    </location>
</feature>
<accession>M8BMG7</accession>
<dbReference type="PANTHER" id="PTHR33110:SF38">
    <property type="entry name" value="DUF295 DOMAIN-CONTAINING PROTEIN"/>
    <property type="match status" value="1"/>
</dbReference>
<proteinExistence type="predicted"/>
<dbReference type="Pfam" id="PF03478">
    <property type="entry name" value="Beta-prop_KIB1-4"/>
    <property type="match status" value="2"/>
</dbReference>
<protein>
    <recommendedName>
        <fullName evidence="1">KIB1-4 beta-propeller domain-containing protein</fullName>
    </recommendedName>
</protein>